<dbReference type="PANTHER" id="PTHR42973:SF39">
    <property type="entry name" value="FAD-BINDING PCMH-TYPE DOMAIN-CONTAINING PROTEIN"/>
    <property type="match status" value="1"/>
</dbReference>
<reference evidence="7 8" key="1">
    <citation type="submission" date="2016-04" db="EMBL/GenBank/DDBJ databases">
        <authorList>
            <person name="Evans L.H."/>
            <person name="Alamgir A."/>
            <person name="Owens N."/>
            <person name="Weber N.D."/>
            <person name="Virtaneva K."/>
            <person name="Barbian K."/>
            <person name="Babar A."/>
            <person name="Rosenke K."/>
        </authorList>
    </citation>
    <scope>NUCLEOTIDE SEQUENCE [LARGE SCALE GENOMIC DNA]</scope>
    <source>
        <strain evidence="7 8">IFM 0406</strain>
    </source>
</reference>
<dbReference type="Pfam" id="PF01565">
    <property type="entry name" value="FAD_binding_4"/>
    <property type="match status" value="1"/>
</dbReference>
<proteinExistence type="inferred from homology"/>
<sequence length="479" mass="51589">MVVICEEAWQGLAGRIAGRLVRPGDRGYDEARALQIREFDAVRPAGVAYCLTVDDVRAAVLFARSHALAVAARSGGHSCAGYSTTEGLVIDVSGIAGVRCEGTLIRAGAGIQAIDLLAETAPGGWVVPAGTCATVGLAGLTLGGGIGIATRKYGLTCDRVREIQVVLADGSVVTCDDERHADLFWALRGCGGGNLGIVTELVLQAVPAAPVTSYSLSWDWSAAARVWAAWQHWAPSAPDDLASNVRFALEQPEADEQPHVLVLGAWLGDPAELPALLDDLRQRVGQEPEADFLHTDSYHDTLRTWMGCAELTRAQSHRVGTNPEARLPRDGWHRERGHFVAEPIPAEGIDQILAVFADGRAADQIRALDLGAMGGACNRIPSDATAFAHRDHLYYAGLVVEAHDEITDDLRASGSAWIDACQPVLRRWSSPYTYQNLPDPTQTDWRTAYYGANRHRLAEIARRYDPDGFFHGPQPISAP</sequence>
<dbReference type="PROSITE" id="PS51387">
    <property type="entry name" value="FAD_PCMH"/>
    <property type="match status" value="1"/>
</dbReference>
<dbReference type="PANTHER" id="PTHR42973">
    <property type="entry name" value="BINDING OXIDOREDUCTASE, PUTATIVE (AFU_ORTHOLOGUE AFUA_1G17690)-RELATED"/>
    <property type="match status" value="1"/>
</dbReference>
<dbReference type="Gene3D" id="3.30.465.10">
    <property type="match status" value="1"/>
</dbReference>
<dbReference type="Proteomes" id="UP000076512">
    <property type="component" value="Unassembled WGS sequence"/>
</dbReference>
<evidence type="ECO:0000259" key="6">
    <source>
        <dbReference type="PROSITE" id="PS51387"/>
    </source>
</evidence>
<dbReference type="InterPro" id="IPR016166">
    <property type="entry name" value="FAD-bd_PCMH"/>
</dbReference>
<keyword evidence="3" id="KW-0285">Flavoprotein</keyword>
<dbReference type="InterPro" id="IPR012951">
    <property type="entry name" value="BBE"/>
</dbReference>
<accession>A0A164IZ76</accession>
<dbReference type="EMBL" id="LWGR01000016">
    <property type="protein sequence ID" value="KZM69881.1"/>
    <property type="molecule type" value="Genomic_DNA"/>
</dbReference>
<feature type="domain" description="FAD-binding PCMH-type" evidence="6">
    <location>
        <begin position="39"/>
        <end position="208"/>
    </location>
</feature>
<dbReference type="AlphaFoldDB" id="A0A164IZ76"/>
<dbReference type="PROSITE" id="PS00862">
    <property type="entry name" value="OX2_COVAL_FAD"/>
    <property type="match status" value="1"/>
</dbReference>
<evidence type="ECO:0000256" key="4">
    <source>
        <dbReference type="ARBA" id="ARBA00022827"/>
    </source>
</evidence>
<evidence type="ECO:0000256" key="5">
    <source>
        <dbReference type="ARBA" id="ARBA00023002"/>
    </source>
</evidence>
<dbReference type="InterPro" id="IPR036318">
    <property type="entry name" value="FAD-bd_PCMH-like_sf"/>
</dbReference>
<dbReference type="GO" id="GO:0016491">
    <property type="term" value="F:oxidoreductase activity"/>
    <property type="evidence" value="ECO:0007669"/>
    <property type="project" value="UniProtKB-KW"/>
</dbReference>
<dbReference type="InterPro" id="IPR006093">
    <property type="entry name" value="Oxy_OxRdtase_FAD_BS"/>
</dbReference>
<keyword evidence="8" id="KW-1185">Reference proteome</keyword>
<dbReference type="SUPFAM" id="SSF56176">
    <property type="entry name" value="FAD-binding/transporter-associated domain-like"/>
    <property type="match status" value="1"/>
</dbReference>
<evidence type="ECO:0000256" key="1">
    <source>
        <dbReference type="ARBA" id="ARBA00001974"/>
    </source>
</evidence>
<dbReference type="Pfam" id="PF08031">
    <property type="entry name" value="BBE"/>
    <property type="match status" value="1"/>
</dbReference>
<gene>
    <name evidence="7" type="ORF">AWN90_04540</name>
</gene>
<comment type="similarity">
    <text evidence="2">Belongs to the oxygen-dependent FAD-linked oxidoreductase family.</text>
</comment>
<comment type="cofactor">
    <cofactor evidence="1">
        <name>FAD</name>
        <dbReference type="ChEBI" id="CHEBI:57692"/>
    </cofactor>
</comment>
<name>A0A164IZ76_9NOCA</name>
<dbReference type="Gene3D" id="3.40.462.20">
    <property type="match status" value="1"/>
</dbReference>
<comment type="caution">
    <text evidence="7">The sequence shown here is derived from an EMBL/GenBank/DDBJ whole genome shotgun (WGS) entry which is preliminary data.</text>
</comment>
<dbReference type="InterPro" id="IPR050416">
    <property type="entry name" value="FAD-linked_Oxidoreductase"/>
</dbReference>
<evidence type="ECO:0000256" key="3">
    <source>
        <dbReference type="ARBA" id="ARBA00022630"/>
    </source>
</evidence>
<dbReference type="InterPro" id="IPR006094">
    <property type="entry name" value="Oxid_FAD_bind_N"/>
</dbReference>
<dbReference type="STRING" id="455432.AWN90_04540"/>
<dbReference type="InterPro" id="IPR016167">
    <property type="entry name" value="FAD-bd_PCMH_sub1"/>
</dbReference>
<dbReference type="InterPro" id="IPR016169">
    <property type="entry name" value="FAD-bd_PCMH_sub2"/>
</dbReference>
<keyword evidence="4" id="KW-0274">FAD</keyword>
<evidence type="ECO:0000256" key="2">
    <source>
        <dbReference type="ARBA" id="ARBA00005466"/>
    </source>
</evidence>
<organism evidence="7 8">
    <name type="scientific">Nocardia terpenica</name>
    <dbReference type="NCBI Taxonomy" id="455432"/>
    <lineage>
        <taxon>Bacteria</taxon>
        <taxon>Bacillati</taxon>
        <taxon>Actinomycetota</taxon>
        <taxon>Actinomycetes</taxon>
        <taxon>Mycobacteriales</taxon>
        <taxon>Nocardiaceae</taxon>
        <taxon>Nocardia</taxon>
    </lineage>
</organism>
<dbReference type="Gene3D" id="3.30.43.10">
    <property type="entry name" value="Uridine Diphospho-n-acetylenolpyruvylglucosamine Reductase, domain 2"/>
    <property type="match status" value="1"/>
</dbReference>
<dbReference type="GO" id="GO:0071949">
    <property type="term" value="F:FAD binding"/>
    <property type="evidence" value="ECO:0007669"/>
    <property type="project" value="InterPro"/>
</dbReference>
<evidence type="ECO:0000313" key="8">
    <source>
        <dbReference type="Proteomes" id="UP000076512"/>
    </source>
</evidence>
<dbReference type="RefSeq" id="WP_171983120.1">
    <property type="nucleotide sequence ID" value="NZ_JABMCZ010000003.1"/>
</dbReference>
<evidence type="ECO:0000313" key="7">
    <source>
        <dbReference type="EMBL" id="KZM69881.1"/>
    </source>
</evidence>
<keyword evidence="5" id="KW-0560">Oxidoreductase</keyword>
<protein>
    <recommendedName>
        <fullName evidence="6">FAD-binding PCMH-type domain-containing protein</fullName>
    </recommendedName>
</protein>